<comment type="caution">
    <text evidence="1">The sequence shown here is derived from an EMBL/GenBank/DDBJ whole genome shotgun (WGS) entry which is preliminary data.</text>
</comment>
<accession>A0A1F4VZQ8</accession>
<dbReference type="AlphaFoldDB" id="A0A1F4VZQ8"/>
<evidence type="ECO:0000313" key="1">
    <source>
        <dbReference type="EMBL" id="OGC62580.1"/>
    </source>
</evidence>
<name>A0A1F4VZQ8_UNCKA</name>
<sequence>MKTVSRWSHLEEFGIVLLTGEACSLMYRLLCDLTERGKRIVERCLSVQIASESWNSGATDDPHVASIMLTHEMMLPLAVFALLDAGCREVWITDRAAIGVEPDDAEETVERMKEVYQPRRRFAYHGPYQDRNQHQMSGRVR</sequence>
<protein>
    <submittedName>
        <fullName evidence="1">Uncharacterized protein</fullName>
    </submittedName>
</protein>
<dbReference type="EMBL" id="MEVT01000015">
    <property type="protein sequence ID" value="OGC62580.1"/>
    <property type="molecule type" value="Genomic_DNA"/>
</dbReference>
<evidence type="ECO:0000313" key="2">
    <source>
        <dbReference type="Proteomes" id="UP000176614"/>
    </source>
</evidence>
<organism evidence="1 2">
    <name type="scientific">candidate division WWE3 bacterium RIFOXYA2_FULL_46_9</name>
    <dbReference type="NCBI Taxonomy" id="1802636"/>
    <lineage>
        <taxon>Bacteria</taxon>
        <taxon>Katanobacteria</taxon>
    </lineage>
</organism>
<dbReference type="Proteomes" id="UP000176614">
    <property type="component" value="Unassembled WGS sequence"/>
</dbReference>
<gene>
    <name evidence="1" type="ORF">A2264_01095</name>
</gene>
<reference evidence="1 2" key="1">
    <citation type="journal article" date="2016" name="Nat. Commun.">
        <title>Thousands of microbial genomes shed light on interconnected biogeochemical processes in an aquifer system.</title>
        <authorList>
            <person name="Anantharaman K."/>
            <person name="Brown C.T."/>
            <person name="Hug L.A."/>
            <person name="Sharon I."/>
            <person name="Castelle C.J."/>
            <person name="Probst A.J."/>
            <person name="Thomas B.C."/>
            <person name="Singh A."/>
            <person name="Wilkins M.J."/>
            <person name="Karaoz U."/>
            <person name="Brodie E.L."/>
            <person name="Williams K.H."/>
            <person name="Hubbard S.S."/>
            <person name="Banfield J.F."/>
        </authorList>
    </citation>
    <scope>NUCLEOTIDE SEQUENCE [LARGE SCALE GENOMIC DNA]</scope>
</reference>
<proteinExistence type="predicted"/>